<dbReference type="EMBL" id="BAAFSV010000001">
    <property type="protein sequence ID" value="GAB1310078.1"/>
    <property type="molecule type" value="Genomic_DNA"/>
</dbReference>
<evidence type="ECO:0000313" key="2">
    <source>
        <dbReference type="EMBL" id="GAB1310078.1"/>
    </source>
</evidence>
<sequence length="575" mass="65263">MPPQYTSNHSAPNGQEKSPLAGQPGPSVGTGAAEPFGFFSEGSTSLVWPPSSLADCFPNFSMCQPCSGFEPQPAYQPLPTGESYDYDSRRPPSVDTSMLSMQPQGQDSLISTPITPDPATLFACGDPALMTQYLSGYPSLRPTQVMEAQPATRGEEMVYPETSPVAKYDGISDSPRSRIRCNLDPEDDKGPCLSCKKIATTTRVYRLSCLRWKITDVKLFKPGQVKEQEWKWTDRWKDSVMDDIGSWDSPRVRIIHVTEGYTGKSVRLRVRQFQPQAGDRLKRSWVSSNGKKNEVEIPPYAIVDMEGAKAALDEYIKLGLLDCCNNLLRSRDKLLRKTYALAMKTAMDPSTPELEQKLLLSTLDLWMSVRLTTKSFEIVGDDTLDMPRDVVKDKGSPLYGKIPLPPVMGAQIDSVLIHQIQPQLRRRTLEELQKMTQEKKQKTWLTTYLVTFILLHNIALITKHDAEYAKKHDMKRRFAREANVKEYNLGANTLLAYFHYCNKAVYPFAAECKDQDLRALAELDEEAISFVHFIRQFAAEHKKEWEGLWLGDAYEHEYYYVSQLFEHGWQPRIMA</sequence>
<dbReference type="InterPro" id="IPR052973">
    <property type="entry name" value="Fungal_sec-metab_reg_TF"/>
</dbReference>
<organism evidence="2 3">
    <name type="scientific">Madurella fahalii</name>
    <dbReference type="NCBI Taxonomy" id="1157608"/>
    <lineage>
        <taxon>Eukaryota</taxon>
        <taxon>Fungi</taxon>
        <taxon>Dikarya</taxon>
        <taxon>Ascomycota</taxon>
        <taxon>Pezizomycotina</taxon>
        <taxon>Sordariomycetes</taxon>
        <taxon>Sordariomycetidae</taxon>
        <taxon>Sordariales</taxon>
        <taxon>Sordariales incertae sedis</taxon>
        <taxon>Madurella</taxon>
    </lineage>
</organism>
<name>A0ABQ0FX44_9PEZI</name>
<feature type="region of interest" description="Disordered" evidence="1">
    <location>
        <begin position="74"/>
        <end position="106"/>
    </location>
</feature>
<feature type="region of interest" description="Disordered" evidence="1">
    <location>
        <begin position="1"/>
        <end position="36"/>
    </location>
</feature>
<dbReference type="RefSeq" id="XP_070911811.1">
    <property type="nucleotide sequence ID" value="XM_071055710.1"/>
</dbReference>
<gene>
    <name evidence="2" type="ORF">MFIFM68171_00288</name>
</gene>
<evidence type="ECO:0000256" key="1">
    <source>
        <dbReference type="SAM" id="MobiDB-lite"/>
    </source>
</evidence>
<keyword evidence="3" id="KW-1185">Reference proteome</keyword>
<protein>
    <submittedName>
        <fullName evidence="2">Tetratricopeptide repeat domain containing protein</fullName>
    </submittedName>
</protein>
<comment type="caution">
    <text evidence="2">The sequence shown here is derived from an EMBL/GenBank/DDBJ whole genome shotgun (WGS) entry which is preliminary data.</text>
</comment>
<feature type="compositionally biased region" description="Polar residues" evidence="1">
    <location>
        <begin position="94"/>
        <end position="106"/>
    </location>
</feature>
<feature type="compositionally biased region" description="Polar residues" evidence="1">
    <location>
        <begin position="1"/>
        <end position="16"/>
    </location>
</feature>
<dbReference type="Proteomes" id="UP001628179">
    <property type="component" value="Unassembled WGS sequence"/>
</dbReference>
<dbReference type="GeneID" id="98171033"/>
<proteinExistence type="predicted"/>
<dbReference type="PANTHER" id="PTHR35392">
    <property type="entry name" value="ZN(II)2CYS6 TRANSCRIPTION FACTOR (EUROFUNG)-RELATED-RELATED"/>
    <property type="match status" value="1"/>
</dbReference>
<reference evidence="2 3" key="1">
    <citation type="submission" date="2024-09" db="EMBL/GenBank/DDBJ databases">
        <title>Itraconazole resistance in Madurella fahalii resulting from another homologue of gene encoding cytochrome P450 14-alpha sterol demethylase (CYP51).</title>
        <authorList>
            <person name="Yoshioka I."/>
            <person name="Fahal A.H."/>
            <person name="Kaneko S."/>
            <person name="Yaguchi T."/>
        </authorList>
    </citation>
    <scope>NUCLEOTIDE SEQUENCE [LARGE SCALE GENOMIC DNA]</scope>
    <source>
        <strain evidence="2 3">IFM 68171</strain>
    </source>
</reference>
<evidence type="ECO:0000313" key="3">
    <source>
        <dbReference type="Proteomes" id="UP001628179"/>
    </source>
</evidence>
<dbReference type="PANTHER" id="PTHR35392:SF3">
    <property type="entry name" value="ZN(2)-C6 FUNGAL-TYPE DOMAIN-CONTAINING PROTEIN"/>
    <property type="match status" value="1"/>
</dbReference>
<accession>A0ABQ0FX44</accession>